<protein>
    <recommendedName>
        <fullName evidence="3">Phosphate ABC transporter substrate-binding protein</fullName>
    </recommendedName>
</protein>
<accession>A0A4S4AT13</accession>
<evidence type="ECO:0008006" key="3">
    <source>
        <dbReference type="Google" id="ProtNLM"/>
    </source>
</evidence>
<keyword evidence="2" id="KW-1185">Reference proteome</keyword>
<sequence length="141" mass="15420">MPRPLHPLLAACALLLWVAGVRAEFVLIGHADNPLPALSREQAEQLYLGRRDALPDGRTAMLVDLPPGNLRDRFYLLLTGKNPAQIRAWWSRQVFSGRALPPREAGSVSEARQWVAANPAAIGYLPADAATDGLKILLRLP</sequence>
<evidence type="ECO:0000313" key="2">
    <source>
        <dbReference type="Proteomes" id="UP000308430"/>
    </source>
</evidence>
<dbReference type="OrthoDB" id="5368589at2"/>
<organism evidence="1 2">
    <name type="scientific">Pseudothauera nasutitermitis</name>
    <dbReference type="NCBI Taxonomy" id="2565930"/>
    <lineage>
        <taxon>Bacteria</taxon>
        <taxon>Pseudomonadati</taxon>
        <taxon>Pseudomonadota</taxon>
        <taxon>Betaproteobacteria</taxon>
        <taxon>Rhodocyclales</taxon>
        <taxon>Zoogloeaceae</taxon>
        <taxon>Pseudothauera</taxon>
    </lineage>
</organism>
<evidence type="ECO:0000313" key="1">
    <source>
        <dbReference type="EMBL" id="THF63007.1"/>
    </source>
</evidence>
<dbReference type="Proteomes" id="UP000308430">
    <property type="component" value="Unassembled WGS sequence"/>
</dbReference>
<proteinExistence type="predicted"/>
<dbReference type="AlphaFoldDB" id="A0A4S4AT13"/>
<dbReference type="RefSeq" id="WP_136349487.1">
    <property type="nucleotide sequence ID" value="NZ_SSOC01000006.1"/>
</dbReference>
<reference evidence="1 2" key="1">
    <citation type="submission" date="2019-04" db="EMBL/GenBank/DDBJ databases">
        <title>Azoarcus nasutitermitis sp. nov. isolated from termite nest.</title>
        <authorList>
            <person name="Lin S.-Y."/>
            <person name="Hameed A."/>
            <person name="Hsu Y.-H."/>
            <person name="Young C.-C."/>
        </authorList>
    </citation>
    <scope>NUCLEOTIDE SEQUENCE [LARGE SCALE GENOMIC DNA]</scope>
    <source>
        <strain evidence="1 2">CC-YHH838</strain>
    </source>
</reference>
<dbReference type="EMBL" id="SSOC01000006">
    <property type="protein sequence ID" value="THF63007.1"/>
    <property type="molecule type" value="Genomic_DNA"/>
</dbReference>
<name>A0A4S4AT13_9RHOO</name>
<gene>
    <name evidence="1" type="ORF">E6C76_17260</name>
</gene>
<dbReference type="SUPFAM" id="SSF53850">
    <property type="entry name" value="Periplasmic binding protein-like II"/>
    <property type="match status" value="1"/>
</dbReference>
<dbReference type="Gene3D" id="3.40.190.10">
    <property type="entry name" value="Periplasmic binding protein-like II"/>
    <property type="match status" value="1"/>
</dbReference>
<comment type="caution">
    <text evidence="1">The sequence shown here is derived from an EMBL/GenBank/DDBJ whole genome shotgun (WGS) entry which is preliminary data.</text>
</comment>